<dbReference type="Proteomes" id="UP000799324">
    <property type="component" value="Unassembled WGS sequence"/>
</dbReference>
<protein>
    <submittedName>
        <fullName evidence="1">Uncharacterized protein</fullName>
    </submittedName>
</protein>
<evidence type="ECO:0000313" key="1">
    <source>
        <dbReference type="EMBL" id="KAF2650972.1"/>
    </source>
</evidence>
<name>A0A6A6STS9_9PLEO</name>
<proteinExistence type="predicted"/>
<dbReference type="EMBL" id="MU004438">
    <property type="protein sequence ID" value="KAF2650972.1"/>
    <property type="molecule type" value="Genomic_DNA"/>
</dbReference>
<reference evidence="1" key="1">
    <citation type="journal article" date="2020" name="Stud. Mycol.">
        <title>101 Dothideomycetes genomes: a test case for predicting lifestyles and emergence of pathogens.</title>
        <authorList>
            <person name="Haridas S."/>
            <person name="Albert R."/>
            <person name="Binder M."/>
            <person name="Bloem J."/>
            <person name="Labutti K."/>
            <person name="Salamov A."/>
            <person name="Andreopoulos B."/>
            <person name="Baker S."/>
            <person name="Barry K."/>
            <person name="Bills G."/>
            <person name="Bluhm B."/>
            <person name="Cannon C."/>
            <person name="Castanera R."/>
            <person name="Culley D."/>
            <person name="Daum C."/>
            <person name="Ezra D."/>
            <person name="Gonzalez J."/>
            <person name="Henrissat B."/>
            <person name="Kuo A."/>
            <person name="Liang C."/>
            <person name="Lipzen A."/>
            <person name="Lutzoni F."/>
            <person name="Magnuson J."/>
            <person name="Mondo S."/>
            <person name="Nolan M."/>
            <person name="Ohm R."/>
            <person name="Pangilinan J."/>
            <person name="Park H.-J."/>
            <person name="Ramirez L."/>
            <person name="Alfaro M."/>
            <person name="Sun H."/>
            <person name="Tritt A."/>
            <person name="Yoshinaga Y."/>
            <person name="Zwiers L.-H."/>
            <person name="Turgeon B."/>
            <person name="Goodwin S."/>
            <person name="Spatafora J."/>
            <person name="Crous P."/>
            <person name="Grigoriev I."/>
        </authorList>
    </citation>
    <scope>NUCLEOTIDE SEQUENCE</scope>
    <source>
        <strain evidence="1">CBS 122681</strain>
    </source>
</reference>
<evidence type="ECO:0000313" key="2">
    <source>
        <dbReference type="Proteomes" id="UP000799324"/>
    </source>
</evidence>
<sequence>MRASQPFLTMSFDVRNEDTQISCDADRGMVRLYVPSRLLKLRLRVLLHLRRSRALTPALCLPGRWQRVRRMERGLGVGGAGLGVSDGRRDGWRVVMFDQTETIPMMMSVFSCTCW</sequence>
<organism evidence="1 2">
    <name type="scientific">Lophiostoma macrostomum CBS 122681</name>
    <dbReference type="NCBI Taxonomy" id="1314788"/>
    <lineage>
        <taxon>Eukaryota</taxon>
        <taxon>Fungi</taxon>
        <taxon>Dikarya</taxon>
        <taxon>Ascomycota</taxon>
        <taxon>Pezizomycotina</taxon>
        <taxon>Dothideomycetes</taxon>
        <taxon>Pleosporomycetidae</taxon>
        <taxon>Pleosporales</taxon>
        <taxon>Lophiostomataceae</taxon>
        <taxon>Lophiostoma</taxon>
    </lineage>
</organism>
<keyword evidence="2" id="KW-1185">Reference proteome</keyword>
<dbReference type="AlphaFoldDB" id="A0A6A6STS9"/>
<gene>
    <name evidence="1" type="ORF">K491DRAFT_111291</name>
</gene>
<accession>A0A6A6STS9</accession>